<keyword evidence="1" id="KW-0805">Transcription regulation</keyword>
<dbReference type="AlphaFoldDB" id="A0A171KQ79"/>
<dbReference type="PANTHER" id="PTHR30136:SF35">
    <property type="entry name" value="HTH-TYPE TRANSCRIPTIONAL REGULATOR RV1719"/>
    <property type="match status" value="1"/>
</dbReference>
<evidence type="ECO:0000313" key="8">
    <source>
        <dbReference type="Proteomes" id="UP000078084"/>
    </source>
</evidence>
<keyword evidence="8" id="KW-1185">Reference proteome</keyword>
<evidence type="ECO:0000256" key="3">
    <source>
        <dbReference type="ARBA" id="ARBA00023163"/>
    </source>
</evidence>
<dbReference type="SUPFAM" id="SSF55781">
    <property type="entry name" value="GAF domain-like"/>
    <property type="match status" value="1"/>
</dbReference>
<dbReference type="PROSITE" id="PS51077">
    <property type="entry name" value="HTH_ICLR"/>
    <property type="match status" value="1"/>
</dbReference>
<dbReference type="InterPro" id="IPR036390">
    <property type="entry name" value="WH_DNA-bd_sf"/>
</dbReference>
<dbReference type="InterPro" id="IPR036388">
    <property type="entry name" value="WH-like_DNA-bd_sf"/>
</dbReference>
<dbReference type="PROSITE" id="PS51078">
    <property type="entry name" value="ICLR_ED"/>
    <property type="match status" value="1"/>
</dbReference>
<dbReference type="GO" id="GO:0003677">
    <property type="term" value="F:DNA binding"/>
    <property type="evidence" value="ECO:0007669"/>
    <property type="project" value="UniProtKB-KW"/>
</dbReference>
<dbReference type="InterPro" id="IPR029016">
    <property type="entry name" value="GAF-like_dom_sf"/>
</dbReference>
<accession>A0A171KQ79</accession>
<dbReference type="EMBL" id="LBNE01000010">
    <property type="protein sequence ID" value="KKO71046.1"/>
    <property type="molecule type" value="Genomic_DNA"/>
</dbReference>
<dbReference type="SUPFAM" id="SSF46785">
    <property type="entry name" value="Winged helix' DNA-binding domain"/>
    <property type="match status" value="1"/>
</dbReference>
<dbReference type="InterPro" id="IPR050707">
    <property type="entry name" value="HTH_MetabolicPath_Reg"/>
</dbReference>
<feature type="domain" description="IclR-ED" evidence="5">
    <location>
        <begin position="64"/>
        <end position="252"/>
    </location>
</feature>
<keyword evidence="2" id="KW-0238">DNA-binding</keyword>
<dbReference type="Proteomes" id="UP000078084">
    <property type="component" value="Unassembled WGS sequence"/>
</dbReference>
<organism evidence="6 8">
    <name type="scientific">Kerstersia gyiorum</name>
    <dbReference type="NCBI Taxonomy" id="206506"/>
    <lineage>
        <taxon>Bacteria</taxon>
        <taxon>Pseudomonadati</taxon>
        <taxon>Pseudomonadota</taxon>
        <taxon>Betaproteobacteria</taxon>
        <taxon>Burkholderiales</taxon>
        <taxon>Alcaligenaceae</taxon>
        <taxon>Kerstersia</taxon>
    </lineage>
</organism>
<dbReference type="STRING" id="206506.AAV32_13790"/>
<dbReference type="InterPro" id="IPR014757">
    <property type="entry name" value="Tscrpt_reg_IclR_C"/>
</dbReference>
<dbReference type="OrthoDB" id="13103at2"/>
<dbReference type="Pfam" id="PF01614">
    <property type="entry name" value="IclR_C"/>
    <property type="match status" value="1"/>
</dbReference>
<dbReference type="EMBL" id="SGWZ01000001">
    <property type="protein sequence ID" value="RZS73076.1"/>
    <property type="molecule type" value="Genomic_DNA"/>
</dbReference>
<evidence type="ECO:0000259" key="4">
    <source>
        <dbReference type="PROSITE" id="PS51077"/>
    </source>
</evidence>
<dbReference type="SMART" id="SM00346">
    <property type="entry name" value="HTH_ICLR"/>
    <property type="match status" value="1"/>
</dbReference>
<dbReference type="PANTHER" id="PTHR30136">
    <property type="entry name" value="HELIX-TURN-HELIX TRANSCRIPTIONAL REGULATOR, ICLR FAMILY"/>
    <property type="match status" value="1"/>
</dbReference>
<dbReference type="Gene3D" id="1.10.10.10">
    <property type="entry name" value="Winged helix-like DNA-binding domain superfamily/Winged helix DNA-binding domain"/>
    <property type="match status" value="1"/>
</dbReference>
<reference evidence="6 8" key="1">
    <citation type="submission" date="2015-04" db="EMBL/GenBank/DDBJ databases">
        <title>Genome sequence of Kerstersia gyiorum CG1.</title>
        <authorList>
            <person name="Greninger A.L."/>
            <person name="Kozyreva V."/>
            <person name="Chaturvedi V."/>
        </authorList>
    </citation>
    <scope>NUCLEOTIDE SEQUENCE [LARGE SCALE GENOMIC DNA]</scope>
    <source>
        <strain evidence="6 8">CG1</strain>
    </source>
</reference>
<dbReference type="InterPro" id="IPR005471">
    <property type="entry name" value="Tscrpt_reg_IclR_N"/>
</dbReference>
<name>A0A171KQ79_9BURK</name>
<reference evidence="7 9" key="2">
    <citation type="submission" date="2019-02" db="EMBL/GenBank/DDBJ databases">
        <title>Genomic Encyclopedia of Type Strains, Phase IV (KMG-IV): sequencing the most valuable type-strain genomes for metagenomic binning, comparative biology and taxonomic classification.</title>
        <authorList>
            <person name="Goeker M."/>
        </authorList>
    </citation>
    <scope>NUCLEOTIDE SEQUENCE [LARGE SCALE GENOMIC DNA]</scope>
    <source>
        <strain evidence="7 9">DSM 16618</strain>
    </source>
</reference>
<evidence type="ECO:0000313" key="7">
    <source>
        <dbReference type="EMBL" id="RZS73076.1"/>
    </source>
</evidence>
<evidence type="ECO:0000313" key="9">
    <source>
        <dbReference type="Proteomes" id="UP000292039"/>
    </source>
</evidence>
<sequence length="261" mass="27308">MLPSRDRALRVVELLAHAPDGLPMSEIAETLAIPKTAIHRLLGDLQQMGYVSHLHDGRFCLTVKIISIALDYLAATGLTDAVQPPLDRIAQQSGELARLALVNGEQLIWIAKAQGAGPGLRYEPGPGCVVNLSATATGLAWLATLPEDQALRLIAEQGLAPEPAQGPCAPRSIQDVLARLDIVRTQGYATVCDANENGMSALAVPVFAAAGGHALGSLCITGPSFRFTTDEMQALIPAALDTAAALSRASRESPLMGRGPA</sequence>
<protein>
    <submittedName>
        <fullName evidence="7">IclR family transcriptional regulator</fullName>
    </submittedName>
</protein>
<evidence type="ECO:0000256" key="2">
    <source>
        <dbReference type="ARBA" id="ARBA00023125"/>
    </source>
</evidence>
<evidence type="ECO:0000313" key="6">
    <source>
        <dbReference type="EMBL" id="KKO71046.1"/>
    </source>
</evidence>
<gene>
    <name evidence="6" type="ORF">AAV32_13790</name>
    <name evidence="7" type="ORF">EV679_0264</name>
</gene>
<dbReference type="Proteomes" id="UP000292039">
    <property type="component" value="Unassembled WGS sequence"/>
</dbReference>
<dbReference type="Pfam" id="PF09339">
    <property type="entry name" value="HTH_IclR"/>
    <property type="match status" value="1"/>
</dbReference>
<comment type="caution">
    <text evidence="6">The sequence shown here is derived from an EMBL/GenBank/DDBJ whole genome shotgun (WGS) entry which is preliminary data.</text>
</comment>
<dbReference type="GO" id="GO:0045892">
    <property type="term" value="P:negative regulation of DNA-templated transcription"/>
    <property type="evidence" value="ECO:0007669"/>
    <property type="project" value="TreeGrafter"/>
</dbReference>
<proteinExistence type="predicted"/>
<evidence type="ECO:0000256" key="1">
    <source>
        <dbReference type="ARBA" id="ARBA00023015"/>
    </source>
</evidence>
<keyword evidence="3" id="KW-0804">Transcription</keyword>
<dbReference type="RefSeq" id="WP_068373359.1">
    <property type="nucleotide sequence ID" value="NZ_CBCSEB010000003.1"/>
</dbReference>
<feature type="domain" description="HTH iclR-type" evidence="4">
    <location>
        <begin position="2"/>
        <end position="63"/>
    </location>
</feature>
<dbReference type="Gene3D" id="3.30.450.40">
    <property type="match status" value="1"/>
</dbReference>
<dbReference type="GO" id="GO:0003700">
    <property type="term" value="F:DNA-binding transcription factor activity"/>
    <property type="evidence" value="ECO:0007669"/>
    <property type="project" value="TreeGrafter"/>
</dbReference>
<evidence type="ECO:0000259" key="5">
    <source>
        <dbReference type="PROSITE" id="PS51078"/>
    </source>
</evidence>